<keyword evidence="4" id="KW-1185">Reference proteome</keyword>
<keyword evidence="1" id="KW-0812">Transmembrane</keyword>
<feature type="transmembrane region" description="Helical" evidence="1">
    <location>
        <begin position="265"/>
        <end position="287"/>
    </location>
</feature>
<gene>
    <name evidence="2" type="ORF">C1SCF055_LOCUS8899</name>
</gene>
<proteinExistence type="predicted"/>
<feature type="transmembrane region" description="Helical" evidence="1">
    <location>
        <begin position="30"/>
        <end position="49"/>
    </location>
</feature>
<sequence length="570" mass="64297">MAGSECSDSSTGSQFGQDVAHRMNATRMPFYTGILVELCFCMLMTQWMNESDHPVSPLFTLAEGTIIQGIWLVFSLSLLGRSICLWYSHHAILHRRSGRLVMILYMFFGTMQWLFYLAGLLTGDGSYYVAYDGASGVRRSHRVNVELERRGECISTLRIAGQPCCISETIQIQTPLMTVLGLRCNVSIVFMLTKWLAILLVGWVLRHGYFASQLGTPEFTKDSWLDILDAVIFSTNLELPYVRNPAYGFSSDGSPQKRDTWRVHAVYATFAIAFASAICSSIIYSALVPAPDDSAVAEKEVSDTLELDGNEGQMVMLYQELSDDEPGLLCADHGPRTARTGRALRQDLEGGTYLVRFTDGEEPETGIFPLHQLNPDFSKDESDTMDQPCCSGWLHLEELETGGDRLLLFERRAQVLDAFRSLLCLQLPFLVWRLYFNSFQLDFVAWGGTTMLIGKNALWGLLDIVKILSCGRPDAVLCRCRPVEYLQKATNSKLGQVWVGPSGLVAFMVEIAGSLRAKRLQHREMKIQQHIEWLITESQKTKNHQLYATRLQEVQRELVVIQEKKQFTFP</sequence>
<dbReference type="EMBL" id="CAMXCT010000608">
    <property type="protein sequence ID" value="CAI3981076.1"/>
    <property type="molecule type" value="Genomic_DNA"/>
</dbReference>
<dbReference type="EMBL" id="CAMXCT020000608">
    <property type="protein sequence ID" value="CAL1134451.1"/>
    <property type="molecule type" value="Genomic_DNA"/>
</dbReference>
<protein>
    <submittedName>
        <fullName evidence="2">Uncharacterized protein</fullName>
    </submittedName>
</protein>
<name>A0A9P1BX33_9DINO</name>
<feature type="transmembrane region" description="Helical" evidence="1">
    <location>
        <begin position="69"/>
        <end position="88"/>
    </location>
</feature>
<accession>A0A9P1BX33</accession>
<dbReference type="Proteomes" id="UP001152797">
    <property type="component" value="Unassembled WGS sequence"/>
</dbReference>
<organism evidence="2">
    <name type="scientific">Cladocopium goreaui</name>
    <dbReference type="NCBI Taxonomy" id="2562237"/>
    <lineage>
        <taxon>Eukaryota</taxon>
        <taxon>Sar</taxon>
        <taxon>Alveolata</taxon>
        <taxon>Dinophyceae</taxon>
        <taxon>Suessiales</taxon>
        <taxon>Symbiodiniaceae</taxon>
        <taxon>Cladocopium</taxon>
    </lineage>
</organism>
<feature type="transmembrane region" description="Helical" evidence="1">
    <location>
        <begin position="186"/>
        <end position="205"/>
    </location>
</feature>
<dbReference type="OrthoDB" id="416997at2759"/>
<reference evidence="3" key="2">
    <citation type="submission" date="2024-04" db="EMBL/GenBank/DDBJ databases">
        <authorList>
            <person name="Chen Y."/>
            <person name="Shah S."/>
            <person name="Dougan E. K."/>
            <person name="Thang M."/>
            <person name="Chan C."/>
        </authorList>
    </citation>
    <scope>NUCLEOTIDE SEQUENCE [LARGE SCALE GENOMIC DNA]</scope>
</reference>
<evidence type="ECO:0000313" key="2">
    <source>
        <dbReference type="EMBL" id="CAI3981076.1"/>
    </source>
</evidence>
<keyword evidence="1" id="KW-1133">Transmembrane helix</keyword>
<dbReference type="EMBL" id="CAMXCT030000608">
    <property type="protein sequence ID" value="CAL4768388.1"/>
    <property type="molecule type" value="Genomic_DNA"/>
</dbReference>
<evidence type="ECO:0000256" key="1">
    <source>
        <dbReference type="SAM" id="Phobius"/>
    </source>
</evidence>
<evidence type="ECO:0000313" key="3">
    <source>
        <dbReference type="EMBL" id="CAL1134451.1"/>
    </source>
</evidence>
<keyword evidence="1" id="KW-0472">Membrane</keyword>
<feature type="transmembrane region" description="Helical" evidence="1">
    <location>
        <begin position="100"/>
        <end position="121"/>
    </location>
</feature>
<comment type="caution">
    <text evidence="2">The sequence shown here is derived from an EMBL/GenBank/DDBJ whole genome shotgun (WGS) entry which is preliminary data.</text>
</comment>
<reference evidence="2" key="1">
    <citation type="submission" date="2022-10" db="EMBL/GenBank/DDBJ databases">
        <authorList>
            <person name="Chen Y."/>
            <person name="Dougan E. K."/>
            <person name="Chan C."/>
            <person name="Rhodes N."/>
            <person name="Thang M."/>
        </authorList>
    </citation>
    <scope>NUCLEOTIDE SEQUENCE</scope>
</reference>
<dbReference type="AlphaFoldDB" id="A0A9P1BX33"/>
<evidence type="ECO:0000313" key="4">
    <source>
        <dbReference type="Proteomes" id="UP001152797"/>
    </source>
</evidence>